<evidence type="ECO:0000313" key="2">
    <source>
        <dbReference type="Proteomes" id="UP000823749"/>
    </source>
</evidence>
<accession>A0AAV6KCL6</accession>
<organism evidence="1 2">
    <name type="scientific">Rhododendron griersonianum</name>
    <dbReference type="NCBI Taxonomy" id="479676"/>
    <lineage>
        <taxon>Eukaryota</taxon>
        <taxon>Viridiplantae</taxon>
        <taxon>Streptophyta</taxon>
        <taxon>Embryophyta</taxon>
        <taxon>Tracheophyta</taxon>
        <taxon>Spermatophyta</taxon>
        <taxon>Magnoliopsida</taxon>
        <taxon>eudicotyledons</taxon>
        <taxon>Gunneridae</taxon>
        <taxon>Pentapetalae</taxon>
        <taxon>asterids</taxon>
        <taxon>Ericales</taxon>
        <taxon>Ericaceae</taxon>
        <taxon>Ericoideae</taxon>
        <taxon>Rhodoreae</taxon>
        <taxon>Rhododendron</taxon>
    </lineage>
</organism>
<dbReference type="EMBL" id="JACTNZ010000005">
    <property type="protein sequence ID" value="KAG5550054.1"/>
    <property type="molecule type" value="Genomic_DNA"/>
</dbReference>
<dbReference type="AlphaFoldDB" id="A0AAV6KCL6"/>
<name>A0AAV6KCL6_9ERIC</name>
<protein>
    <submittedName>
        <fullName evidence="1">Uncharacterized protein</fullName>
    </submittedName>
</protein>
<dbReference type="Proteomes" id="UP000823749">
    <property type="component" value="Chromosome 5"/>
</dbReference>
<evidence type="ECO:0000313" key="1">
    <source>
        <dbReference type="EMBL" id="KAG5550054.1"/>
    </source>
</evidence>
<keyword evidence="2" id="KW-1185">Reference proteome</keyword>
<comment type="caution">
    <text evidence="1">The sequence shown here is derived from an EMBL/GenBank/DDBJ whole genome shotgun (WGS) entry which is preliminary data.</text>
</comment>
<proteinExistence type="predicted"/>
<reference evidence="1" key="1">
    <citation type="submission" date="2020-08" db="EMBL/GenBank/DDBJ databases">
        <title>Plant Genome Project.</title>
        <authorList>
            <person name="Zhang R.-G."/>
        </authorList>
    </citation>
    <scope>NUCLEOTIDE SEQUENCE</scope>
    <source>
        <strain evidence="1">WSP0</strain>
        <tissue evidence="1">Leaf</tissue>
    </source>
</reference>
<sequence length="58" mass="6779">MLRRGLRTDFVVLEGSGGKFYLRLLEQKIRVLMLTSSQGLDKMINWGAELRRLIQKNE</sequence>
<gene>
    <name evidence="1" type="ORF">RHGRI_015120</name>
</gene>